<keyword evidence="2" id="KW-1185">Reference proteome</keyword>
<protein>
    <recommendedName>
        <fullName evidence="3">Polyketide cyclase / dehydrase and lipid transport</fullName>
    </recommendedName>
</protein>
<dbReference type="EMBL" id="BAAANN010000012">
    <property type="protein sequence ID" value="GAA1959929.1"/>
    <property type="molecule type" value="Genomic_DNA"/>
</dbReference>
<gene>
    <name evidence="1" type="ORF">GCM10009754_33050</name>
</gene>
<dbReference type="RefSeq" id="WP_344418660.1">
    <property type="nucleotide sequence ID" value="NZ_BAAANN010000012.1"/>
</dbReference>
<comment type="caution">
    <text evidence="1">The sequence shown here is derived from an EMBL/GenBank/DDBJ whole genome shotgun (WGS) entry which is preliminary data.</text>
</comment>
<name>A0ABN2QXM2_9PSEU</name>
<reference evidence="1 2" key="1">
    <citation type="journal article" date="2019" name="Int. J. Syst. Evol. Microbiol.">
        <title>The Global Catalogue of Microorganisms (GCM) 10K type strain sequencing project: providing services to taxonomists for standard genome sequencing and annotation.</title>
        <authorList>
            <consortium name="The Broad Institute Genomics Platform"/>
            <consortium name="The Broad Institute Genome Sequencing Center for Infectious Disease"/>
            <person name="Wu L."/>
            <person name="Ma J."/>
        </authorList>
    </citation>
    <scope>NUCLEOTIDE SEQUENCE [LARGE SCALE GENOMIC DNA]</scope>
    <source>
        <strain evidence="1 2">JCM 14545</strain>
    </source>
</reference>
<evidence type="ECO:0000313" key="2">
    <source>
        <dbReference type="Proteomes" id="UP001501116"/>
    </source>
</evidence>
<evidence type="ECO:0000313" key="1">
    <source>
        <dbReference type="EMBL" id="GAA1959929.1"/>
    </source>
</evidence>
<dbReference type="Proteomes" id="UP001501116">
    <property type="component" value="Unassembled WGS sequence"/>
</dbReference>
<sequence length="180" mass="20191">MGISRIWGATADEVSREYPCDRFIDGGTTSWFRAVTVNAGPDTVFRWLCQLKVGPYSYDLIDNPGKRSPRELTPGVDELAVGQRFMRIFELVDFEPDRQLTLRIDDRAAEWAFNKLAVTYAVHAEAPGVTRLVVKLAVSTAGGPIRALTRPPLAWGDLLMMRHQLHRLAALAEKTEKRPV</sequence>
<dbReference type="SUPFAM" id="SSF55961">
    <property type="entry name" value="Bet v1-like"/>
    <property type="match status" value="1"/>
</dbReference>
<organism evidence="1 2">
    <name type="scientific">Amycolatopsis minnesotensis</name>
    <dbReference type="NCBI Taxonomy" id="337894"/>
    <lineage>
        <taxon>Bacteria</taxon>
        <taxon>Bacillati</taxon>
        <taxon>Actinomycetota</taxon>
        <taxon>Actinomycetes</taxon>
        <taxon>Pseudonocardiales</taxon>
        <taxon>Pseudonocardiaceae</taxon>
        <taxon>Amycolatopsis</taxon>
    </lineage>
</organism>
<accession>A0ABN2QXM2</accession>
<proteinExistence type="predicted"/>
<dbReference type="Gene3D" id="3.30.530.20">
    <property type="match status" value="1"/>
</dbReference>
<dbReference type="InterPro" id="IPR023393">
    <property type="entry name" value="START-like_dom_sf"/>
</dbReference>
<evidence type="ECO:0008006" key="3">
    <source>
        <dbReference type="Google" id="ProtNLM"/>
    </source>
</evidence>